<dbReference type="InterPro" id="IPR050683">
    <property type="entry name" value="Bact_Polysacc_Export_ATP-bd"/>
</dbReference>
<keyword evidence="2" id="KW-0813">Transport</keyword>
<evidence type="ECO:0000256" key="5">
    <source>
        <dbReference type="SAM" id="MobiDB-lite"/>
    </source>
</evidence>
<dbReference type="PROSITE" id="PS50893">
    <property type="entry name" value="ABC_TRANSPORTER_2"/>
    <property type="match status" value="1"/>
</dbReference>
<dbReference type="CDD" id="cd10147">
    <property type="entry name" value="Wzt_C-like"/>
    <property type="match status" value="1"/>
</dbReference>
<dbReference type="AlphaFoldDB" id="A0A6B9GAX8"/>
<dbReference type="GO" id="GO:0140359">
    <property type="term" value="F:ABC-type transporter activity"/>
    <property type="evidence" value="ECO:0007669"/>
    <property type="project" value="InterPro"/>
</dbReference>
<reference evidence="7 8" key="1">
    <citation type="submission" date="2017-11" db="EMBL/GenBank/DDBJ databases">
        <title>Genome sequence of Pantoea cypripedii NE1.</title>
        <authorList>
            <person name="Nascimento F.X."/>
        </authorList>
    </citation>
    <scope>NUCLEOTIDE SEQUENCE [LARGE SCALE GENOMIC DNA]</scope>
    <source>
        <strain evidence="7 8">NE1</strain>
    </source>
</reference>
<evidence type="ECO:0000256" key="4">
    <source>
        <dbReference type="ARBA" id="ARBA00022840"/>
    </source>
</evidence>
<dbReference type="RefSeq" id="WP_208715773.1">
    <property type="nucleotide sequence ID" value="NZ_CP024768.1"/>
</dbReference>
<dbReference type="Proteomes" id="UP000502005">
    <property type="component" value="Chromosome"/>
</dbReference>
<dbReference type="GO" id="GO:0016020">
    <property type="term" value="C:membrane"/>
    <property type="evidence" value="ECO:0007669"/>
    <property type="project" value="InterPro"/>
</dbReference>
<dbReference type="InterPro" id="IPR015860">
    <property type="entry name" value="ABC_transpr_TagH-like"/>
</dbReference>
<feature type="domain" description="ABC transporter" evidence="6">
    <location>
        <begin position="33"/>
        <end position="257"/>
    </location>
</feature>
<organism evidence="7 8">
    <name type="scientific">Pantoea cypripedii</name>
    <name type="common">Pectobacterium cypripedii</name>
    <name type="synonym">Erwinia cypripedii</name>
    <dbReference type="NCBI Taxonomy" id="55209"/>
    <lineage>
        <taxon>Bacteria</taxon>
        <taxon>Pseudomonadati</taxon>
        <taxon>Pseudomonadota</taxon>
        <taxon>Gammaproteobacteria</taxon>
        <taxon>Enterobacterales</taxon>
        <taxon>Erwiniaceae</taxon>
        <taxon>Pantoea</taxon>
    </lineage>
</organism>
<dbReference type="Pfam" id="PF00005">
    <property type="entry name" value="ABC_tran"/>
    <property type="match status" value="1"/>
</dbReference>
<name>A0A6B9GAX8_PANCY</name>
<dbReference type="SUPFAM" id="SSF52540">
    <property type="entry name" value="P-loop containing nucleoside triphosphate hydrolases"/>
    <property type="match status" value="1"/>
</dbReference>
<evidence type="ECO:0000313" key="8">
    <source>
        <dbReference type="Proteomes" id="UP000502005"/>
    </source>
</evidence>
<dbReference type="InterPro" id="IPR017871">
    <property type="entry name" value="ABC_transporter-like_CS"/>
</dbReference>
<comment type="similarity">
    <text evidence="1">Belongs to the ABC transporter superfamily. Drug exporter-2 (TC 3.A.1.117) family.</text>
</comment>
<dbReference type="PANTHER" id="PTHR46743">
    <property type="entry name" value="TEICHOIC ACIDS EXPORT ATP-BINDING PROTEIN TAGH"/>
    <property type="match status" value="1"/>
</dbReference>
<dbReference type="EMBL" id="CP024768">
    <property type="protein sequence ID" value="QGY29835.1"/>
    <property type="molecule type" value="Genomic_DNA"/>
</dbReference>
<evidence type="ECO:0000256" key="3">
    <source>
        <dbReference type="ARBA" id="ARBA00022741"/>
    </source>
</evidence>
<accession>A0A6B9GAX8</accession>
<dbReference type="GO" id="GO:0005524">
    <property type="term" value="F:ATP binding"/>
    <property type="evidence" value="ECO:0007669"/>
    <property type="project" value="UniProtKB-KW"/>
</dbReference>
<dbReference type="PROSITE" id="PS00211">
    <property type="entry name" value="ABC_TRANSPORTER_1"/>
    <property type="match status" value="1"/>
</dbReference>
<sequence>MSSEDNAIEIHNVSKCYQVYENPTRRLKQFIMPRIDNLVGRESRVYHEDFWALNDVSFVLPKGETMGIVGRNGSGKSTLLQIIAGTLTPTTGHVVVNGRVAALLELGAGFNSDFSGLENVYLNASLLGLSREETDAKLDDILSFADIGRFIDSPVRSYSSGMLVRLAFAVQAQIDPEILIVDEALAVGDAKFQAKCFARLKKLKENGTSILFVSHATEQIVTHCDRAILLDGGVCQANGKPRDIVNRYLDILFGKKKNNDSERDEVDRQIEQASAGEKERLERESGVVNEKDGETSSHAKLRGIYDQRPNYNPAEYRWGDGAAKISDFYIEQAGEAFPGSLEPRKQIDCYFKVEFQDTVFRPIFGFAVKTKEGVTIYNTNSEWQSVALIDEGKQGQEMVVTVSLPNLLFEGDYFLSVGIASSNTHGEVIPHDRRYDSIHLAVGTVGTFTGLADLNARIKIEHD</sequence>
<keyword evidence="4 7" id="KW-0067">ATP-binding</keyword>
<proteinExistence type="inferred from homology"/>
<dbReference type="InterPro" id="IPR003593">
    <property type="entry name" value="AAA+_ATPase"/>
</dbReference>
<dbReference type="PANTHER" id="PTHR46743:SF2">
    <property type="entry name" value="TEICHOIC ACIDS EXPORT ATP-BINDING PROTEIN TAGH"/>
    <property type="match status" value="1"/>
</dbReference>
<dbReference type="Gene3D" id="3.40.50.300">
    <property type="entry name" value="P-loop containing nucleotide triphosphate hydrolases"/>
    <property type="match status" value="1"/>
</dbReference>
<dbReference type="InterPro" id="IPR003439">
    <property type="entry name" value="ABC_transporter-like_ATP-bd"/>
</dbReference>
<feature type="region of interest" description="Disordered" evidence="5">
    <location>
        <begin position="271"/>
        <end position="304"/>
    </location>
</feature>
<evidence type="ECO:0000256" key="2">
    <source>
        <dbReference type="ARBA" id="ARBA00022448"/>
    </source>
</evidence>
<evidence type="ECO:0000259" key="6">
    <source>
        <dbReference type="PROSITE" id="PS50893"/>
    </source>
</evidence>
<dbReference type="SMART" id="SM00382">
    <property type="entry name" value="AAA"/>
    <property type="match status" value="1"/>
</dbReference>
<evidence type="ECO:0000256" key="1">
    <source>
        <dbReference type="ARBA" id="ARBA00006526"/>
    </source>
</evidence>
<keyword evidence="3" id="KW-0547">Nucleotide-binding</keyword>
<dbReference type="Pfam" id="PF14524">
    <property type="entry name" value="Wzt_C"/>
    <property type="match status" value="1"/>
</dbReference>
<dbReference type="InterPro" id="IPR029439">
    <property type="entry name" value="Wzt_C"/>
</dbReference>
<gene>
    <name evidence="7" type="ORF">CUN67_13230</name>
</gene>
<dbReference type="Gene3D" id="2.70.50.60">
    <property type="entry name" value="abc- transporter (atp binding component) like domain"/>
    <property type="match status" value="1"/>
</dbReference>
<feature type="compositionally biased region" description="Basic and acidic residues" evidence="5">
    <location>
        <begin position="271"/>
        <end position="297"/>
    </location>
</feature>
<dbReference type="InterPro" id="IPR027417">
    <property type="entry name" value="P-loop_NTPase"/>
</dbReference>
<dbReference type="GO" id="GO:0016887">
    <property type="term" value="F:ATP hydrolysis activity"/>
    <property type="evidence" value="ECO:0007669"/>
    <property type="project" value="InterPro"/>
</dbReference>
<evidence type="ECO:0000313" key="7">
    <source>
        <dbReference type="EMBL" id="QGY29835.1"/>
    </source>
</evidence>
<protein>
    <submittedName>
        <fullName evidence="7">Sugar ABC transporter ATP-binding protein</fullName>
    </submittedName>
</protein>
<dbReference type="CDD" id="cd03220">
    <property type="entry name" value="ABC_KpsT_Wzt"/>
    <property type="match status" value="1"/>
</dbReference>